<dbReference type="EMBL" id="ADLK01000045">
    <property type="protein sequence ID" value="KMW13322.1"/>
    <property type="molecule type" value="Genomic_DNA"/>
</dbReference>
<accession>A0A0J9BJU0</accession>
<dbReference type="InterPro" id="IPR002843">
    <property type="entry name" value="ATPase_V0-cplx_csu/dsu"/>
</dbReference>
<dbReference type="Pfam" id="PF01992">
    <property type="entry name" value="vATP-synt_AC39"/>
    <property type="match status" value="1"/>
</dbReference>
<dbReference type="GeneID" id="93163723"/>
<dbReference type="Proteomes" id="UP000037392">
    <property type="component" value="Unassembled WGS sequence"/>
</dbReference>
<evidence type="ECO:0000256" key="2">
    <source>
        <dbReference type="ARBA" id="ARBA00022448"/>
    </source>
</evidence>
<keyword evidence="2" id="KW-0813">Transport</keyword>
<evidence type="ECO:0000256" key="3">
    <source>
        <dbReference type="ARBA" id="ARBA00023065"/>
    </source>
</evidence>
<dbReference type="InterPro" id="IPR036079">
    <property type="entry name" value="ATPase_csu/dsu_sf"/>
</dbReference>
<proteinExistence type="inferred from homology"/>
<organism evidence="4 5">
    <name type="scientific">[Clostridium] citroniae WAL-19142</name>
    <dbReference type="NCBI Taxonomy" id="742734"/>
    <lineage>
        <taxon>Bacteria</taxon>
        <taxon>Bacillati</taxon>
        <taxon>Bacillota</taxon>
        <taxon>Clostridia</taxon>
        <taxon>Lachnospirales</taxon>
        <taxon>Lachnospiraceae</taxon>
        <taxon>Enterocloster</taxon>
    </lineage>
</organism>
<comment type="similarity">
    <text evidence="1">Belongs to the V-ATPase V0D/AC39 subunit family.</text>
</comment>
<keyword evidence="3" id="KW-0406">Ion transport</keyword>
<dbReference type="GO" id="GO:0046961">
    <property type="term" value="F:proton-transporting ATPase activity, rotational mechanism"/>
    <property type="evidence" value="ECO:0007669"/>
    <property type="project" value="InterPro"/>
</dbReference>
<evidence type="ECO:0000256" key="1">
    <source>
        <dbReference type="ARBA" id="ARBA00006709"/>
    </source>
</evidence>
<dbReference type="PANTHER" id="PTHR38682:SF1">
    <property type="entry name" value="V-TYPE ATP SYNTHASE SUBUNIT C"/>
    <property type="match status" value="1"/>
</dbReference>
<evidence type="ECO:0000313" key="4">
    <source>
        <dbReference type="EMBL" id="KMW13322.1"/>
    </source>
</evidence>
<reference evidence="4 5" key="1">
    <citation type="submission" date="2011-04" db="EMBL/GenBank/DDBJ databases">
        <title>The Genome Sequence of Clostridium citroniae WAL-19142.</title>
        <authorList>
            <consortium name="The Broad Institute Genome Sequencing Platform"/>
            <person name="Earl A."/>
            <person name="Ward D."/>
            <person name="Feldgarden M."/>
            <person name="Gevers D."/>
            <person name="Warren Y.A."/>
            <person name="Tyrrell K.L."/>
            <person name="Citron D.M."/>
            <person name="Goldstein E.J."/>
            <person name="Daigneault M."/>
            <person name="Allen-Vercoe E."/>
            <person name="Young S.K."/>
            <person name="Zeng Q."/>
            <person name="Gargeya S."/>
            <person name="Fitzgerald M."/>
            <person name="Haas B."/>
            <person name="Abouelleil A."/>
            <person name="Alvarado L."/>
            <person name="Arachchi H.M."/>
            <person name="Berlin A."/>
            <person name="Brown A."/>
            <person name="Chapman S.B."/>
            <person name="Chen Z."/>
            <person name="Dunbar C."/>
            <person name="Freedman E."/>
            <person name="Gearin G."/>
            <person name="Gellesch M."/>
            <person name="Goldberg J."/>
            <person name="Griggs A."/>
            <person name="Gujja S."/>
            <person name="Heilman E.R."/>
            <person name="Heiman D."/>
            <person name="Howarth C."/>
            <person name="Larson L."/>
            <person name="Lui A."/>
            <person name="MacDonald P.J."/>
            <person name="Mehta T."/>
            <person name="Montmayeur A."/>
            <person name="Murphy C."/>
            <person name="Neiman D."/>
            <person name="Pearson M."/>
            <person name="Priest M."/>
            <person name="Roberts A."/>
            <person name="Saif S."/>
            <person name="Shea T."/>
            <person name="Shenoy N."/>
            <person name="Sisk P."/>
            <person name="Stolte C."/>
            <person name="Sykes S."/>
            <person name="White J."/>
            <person name="Yandava C."/>
            <person name="Wortman J."/>
            <person name="Nusbaum C."/>
            <person name="Birren B."/>
        </authorList>
    </citation>
    <scope>NUCLEOTIDE SEQUENCE [LARGE SCALE GENOMIC DNA]</scope>
    <source>
        <strain evidence="4 5">WAL-19142</strain>
    </source>
</reference>
<name>A0A0J9BJU0_9FIRM</name>
<gene>
    <name evidence="4" type="ORF">HMPREF9470_00243</name>
</gene>
<dbReference type="Gene3D" id="1.10.132.50">
    <property type="entry name" value="ATP synthase (C/AC39) subunit, domain 3"/>
    <property type="match status" value="1"/>
</dbReference>
<dbReference type="PANTHER" id="PTHR38682">
    <property type="entry name" value="V-TYPE ATP SYNTHASE SUBUNIT C"/>
    <property type="match status" value="1"/>
</dbReference>
<dbReference type="InterPro" id="IPR044911">
    <property type="entry name" value="V-type_ATPase_csu/dsu_dom_3"/>
</dbReference>
<dbReference type="PATRIC" id="fig|742734.4.peg.263"/>
<dbReference type="AlphaFoldDB" id="A0A0J9BJU0"/>
<dbReference type="SUPFAM" id="SSF103486">
    <property type="entry name" value="V-type ATP synthase subunit C"/>
    <property type="match status" value="1"/>
</dbReference>
<evidence type="ECO:0000313" key="5">
    <source>
        <dbReference type="Proteomes" id="UP000037392"/>
    </source>
</evidence>
<protein>
    <submittedName>
        <fullName evidence="4">ATP synthase subunit</fullName>
    </submittedName>
</protein>
<comment type="caution">
    <text evidence="4">The sequence shown here is derived from an EMBL/GenBank/DDBJ whole genome shotgun (WGS) entry which is preliminary data.</text>
</comment>
<dbReference type="InterPro" id="IPR035067">
    <property type="entry name" value="V-type_ATPase_csu/dsu"/>
</dbReference>
<dbReference type="Gene3D" id="1.20.1690.10">
    <property type="entry name" value="V-type ATP synthase subunit C domain"/>
    <property type="match status" value="2"/>
</dbReference>
<dbReference type="InterPro" id="IPR050873">
    <property type="entry name" value="V-ATPase_V0D/AC39_subunit"/>
</dbReference>
<dbReference type="OrthoDB" id="1653at2"/>
<dbReference type="RefSeq" id="WP_048929034.1">
    <property type="nucleotide sequence ID" value="NZ_KQ235875.1"/>
</dbReference>
<sequence>MADKQYVYAVARIRSKELSLLSGAFLEQLTAAKSYDECIQLLTEKGWGDDSTKDAEAILAAERRKTWGLISELVEDMSVFDVFLYANDYHNLKAAIKEVRMGHEYPGIYIDQGTVDVKLIHDAIENREFQNLPETMRVPAEEAYKALLHTQDGQLCDIIIDRAALEAIYHAGKSSGNEFLKLYAELTVAAADIKTAVRASRTGKDRAFLEQALAPCDTLDTVRLTQAAIEGVDAIGIYLESTTYADAVEELRRSPSAFERWCDNLMIRKIKPQQYSPFGLGPLAAYILARENEIKSVRIVLSGKLNHLPEESIRERVREMYV</sequence>